<organism evidence="2 3">
    <name type="scientific">Kocuria rosea subsp. polaris</name>
    <dbReference type="NCBI Taxonomy" id="136273"/>
    <lineage>
        <taxon>Bacteria</taxon>
        <taxon>Bacillati</taxon>
        <taxon>Actinomycetota</taxon>
        <taxon>Actinomycetes</taxon>
        <taxon>Micrococcales</taxon>
        <taxon>Micrococcaceae</taxon>
        <taxon>Kocuria</taxon>
    </lineage>
</organism>
<dbReference type="Gene3D" id="2.60.120.10">
    <property type="entry name" value="Jelly Rolls"/>
    <property type="match status" value="1"/>
</dbReference>
<dbReference type="InterPro" id="IPR014710">
    <property type="entry name" value="RmlC-like_jellyroll"/>
</dbReference>
<evidence type="ECO:0000313" key="3">
    <source>
        <dbReference type="Proteomes" id="UP000053512"/>
    </source>
</evidence>
<evidence type="ECO:0000313" key="2">
    <source>
        <dbReference type="EMBL" id="KUG52952.1"/>
    </source>
</evidence>
<dbReference type="InterPro" id="IPR053146">
    <property type="entry name" value="QDO-like"/>
</dbReference>
<dbReference type="Proteomes" id="UP000053512">
    <property type="component" value="Unassembled WGS sequence"/>
</dbReference>
<accession>A0A0W8I4N5</accession>
<gene>
    <name evidence="2" type="ORF">AVL61_12060</name>
</gene>
<protein>
    <recommendedName>
        <fullName evidence="1">Cupin type-2 domain-containing protein</fullName>
    </recommendedName>
</protein>
<dbReference type="PANTHER" id="PTHR36440:SF1">
    <property type="entry name" value="PUTATIVE (AFU_ORTHOLOGUE AFUA_8G07350)-RELATED"/>
    <property type="match status" value="1"/>
</dbReference>
<feature type="domain" description="Cupin type-2" evidence="1">
    <location>
        <begin position="26"/>
        <end position="92"/>
    </location>
</feature>
<evidence type="ECO:0000259" key="1">
    <source>
        <dbReference type="Pfam" id="PF07883"/>
    </source>
</evidence>
<dbReference type="EMBL" id="LQBK01000038">
    <property type="protein sequence ID" value="KUG52952.1"/>
    <property type="molecule type" value="Genomic_DNA"/>
</dbReference>
<dbReference type="InterPro" id="IPR011051">
    <property type="entry name" value="RmlC_Cupin_sf"/>
</dbReference>
<sequence>MGPLTARTMLPPELTEGRLSVVEHYLDPKELGAPLHRHAREDEYTVVLQGRMGVLLGEDVYEAGPGELVLKPRHQWHAFWNPGPERARLLEIISPAGFEQFFQEIGQYYGPDRDMDLEKFLAACDRYALEMDLESMPELIGRFGLTPPPEMTAGGG</sequence>
<dbReference type="InterPro" id="IPR013096">
    <property type="entry name" value="Cupin_2"/>
</dbReference>
<dbReference type="SUPFAM" id="SSF51182">
    <property type="entry name" value="RmlC-like cupins"/>
    <property type="match status" value="1"/>
</dbReference>
<dbReference type="AlphaFoldDB" id="A0A0W8I4N5"/>
<name>A0A0W8I4N5_KOCRO</name>
<dbReference type="Pfam" id="PF07883">
    <property type="entry name" value="Cupin_2"/>
    <property type="match status" value="1"/>
</dbReference>
<comment type="caution">
    <text evidence="2">The sequence shown here is derived from an EMBL/GenBank/DDBJ whole genome shotgun (WGS) entry which is preliminary data.</text>
</comment>
<reference evidence="3" key="1">
    <citation type="submission" date="2015-12" db="EMBL/GenBank/DDBJ databases">
        <authorList>
            <person name="Nair G.R."/>
            <person name="Kaur G."/>
            <person name="Mayilraj S."/>
        </authorList>
    </citation>
    <scope>NUCLEOTIDE SEQUENCE [LARGE SCALE GENOMIC DNA]</scope>
    <source>
        <strain evidence="3">CD08_4</strain>
    </source>
</reference>
<dbReference type="PANTHER" id="PTHR36440">
    <property type="entry name" value="PUTATIVE (AFU_ORTHOLOGUE AFUA_8G07350)-RELATED"/>
    <property type="match status" value="1"/>
</dbReference>
<proteinExistence type="predicted"/>
<dbReference type="OrthoDB" id="9791637at2"/>